<dbReference type="AlphaFoldDB" id="A0AAQ4D5C4"/>
<dbReference type="FunFam" id="3.40.50.300:FF:001149">
    <property type="entry name" value="Rab40, isoform A"/>
    <property type="match status" value="1"/>
</dbReference>
<evidence type="ECO:0000256" key="6">
    <source>
        <dbReference type="SAM" id="MobiDB-lite"/>
    </source>
</evidence>
<evidence type="ECO:0000313" key="7">
    <source>
        <dbReference type="EMBL" id="KAK8757664.1"/>
    </source>
</evidence>
<evidence type="ECO:0000256" key="1">
    <source>
        <dbReference type="ARBA" id="ARBA00006270"/>
    </source>
</evidence>
<comment type="similarity">
    <text evidence="1">Belongs to the small GTPase superfamily. Rab family.</text>
</comment>
<dbReference type="PROSITE" id="PS51420">
    <property type="entry name" value="RHO"/>
    <property type="match status" value="1"/>
</dbReference>
<gene>
    <name evidence="7" type="ORF">V5799_004702</name>
</gene>
<dbReference type="InterPro" id="IPR027417">
    <property type="entry name" value="P-loop_NTPase"/>
</dbReference>
<dbReference type="SMART" id="SM00176">
    <property type="entry name" value="RAN"/>
    <property type="match status" value="1"/>
</dbReference>
<dbReference type="GO" id="GO:0003924">
    <property type="term" value="F:GTPase activity"/>
    <property type="evidence" value="ECO:0007669"/>
    <property type="project" value="InterPro"/>
</dbReference>
<evidence type="ECO:0008006" key="9">
    <source>
        <dbReference type="Google" id="ProtNLM"/>
    </source>
</evidence>
<protein>
    <recommendedName>
        <fullName evidence="9">Ras-related protein Rab-27A</fullName>
    </recommendedName>
</protein>
<dbReference type="NCBIfam" id="TIGR00231">
    <property type="entry name" value="small_GTP"/>
    <property type="match status" value="1"/>
</dbReference>
<dbReference type="SMART" id="SM00173">
    <property type="entry name" value="RAS"/>
    <property type="match status" value="1"/>
</dbReference>
<evidence type="ECO:0000256" key="2">
    <source>
        <dbReference type="ARBA" id="ARBA00022741"/>
    </source>
</evidence>
<reference evidence="7 8" key="1">
    <citation type="journal article" date="2023" name="Arcadia Sci">
        <title>De novo assembly of a long-read Amblyomma americanum tick genome.</title>
        <authorList>
            <person name="Chou S."/>
            <person name="Poskanzer K.E."/>
            <person name="Rollins M."/>
            <person name="Thuy-Boun P.S."/>
        </authorList>
    </citation>
    <scope>NUCLEOTIDE SEQUENCE [LARGE SCALE GENOMIC DNA]</scope>
    <source>
        <strain evidence="7">F_SG_1</strain>
        <tissue evidence="7">Salivary glands</tissue>
    </source>
</reference>
<dbReference type="InterPro" id="IPR050305">
    <property type="entry name" value="Small_GTPase_Rab"/>
</dbReference>
<keyword evidence="2" id="KW-0547">Nucleotide-binding</keyword>
<evidence type="ECO:0000256" key="5">
    <source>
        <dbReference type="ARBA" id="ARBA00023289"/>
    </source>
</evidence>
<evidence type="ECO:0000256" key="3">
    <source>
        <dbReference type="ARBA" id="ARBA00023134"/>
    </source>
</evidence>
<comment type="caution">
    <text evidence="7">The sequence shown here is derived from an EMBL/GenBank/DDBJ whole genome shotgun (WGS) entry which is preliminary data.</text>
</comment>
<feature type="region of interest" description="Disordered" evidence="6">
    <location>
        <begin position="211"/>
        <end position="260"/>
    </location>
</feature>
<keyword evidence="3" id="KW-0342">GTP-binding</keyword>
<evidence type="ECO:0000313" key="8">
    <source>
        <dbReference type="Proteomes" id="UP001321473"/>
    </source>
</evidence>
<organism evidence="7 8">
    <name type="scientific">Amblyomma americanum</name>
    <name type="common">Lone star tick</name>
    <dbReference type="NCBI Taxonomy" id="6943"/>
    <lineage>
        <taxon>Eukaryota</taxon>
        <taxon>Metazoa</taxon>
        <taxon>Ecdysozoa</taxon>
        <taxon>Arthropoda</taxon>
        <taxon>Chelicerata</taxon>
        <taxon>Arachnida</taxon>
        <taxon>Acari</taxon>
        <taxon>Parasitiformes</taxon>
        <taxon>Ixodida</taxon>
        <taxon>Ixodoidea</taxon>
        <taxon>Ixodidae</taxon>
        <taxon>Amblyomminae</taxon>
        <taxon>Amblyomma</taxon>
    </lineage>
</organism>
<dbReference type="EMBL" id="JARKHS020034978">
    <property type="protein sequence ID" value="KAK8757664.1"/>
    <property type="molecule type" value="Genomic_DNA"/>
</dbReference>
<feature type="compositionally biased region" description="Pro residues" evidence="6">
    <location>
        <begin position="249"/>
        <end position="260"/>
    </location>
</feature>
<keyword evidence="5" id="KW-0636">Prenylation</keyword>
<dbReference type="SMART" id="SM00174">
    <property type="entry name" value="RHO"/>
    <property type="match status" value="1"/>
</dbReference>
<dbReference type="InterPro" id="IPR001806">
    <property type="entry name" value="Small_GTPase"/>
</dbReference>
<dbReference type="Gene3D" id="3.40.50.300">
    <property type="entry name" value="P-loop containing nucleotide triphosphate hydrolases"/>
    <property type="match status" value="1"/>
</dbReference>
<dbReference type="PANTHER" id="PTHR47980">
    <property type="entry name" value="LD44762P"/>
    <property type="match status" value="1"/>
</dbReference>
<proteinExistence type="inferred from homology"/>
<evidence type="ECO:0000256" key="4">
    <source>
        <dbReference type="ARBA" id="ARBA00023288"/>
    </source>
</evidence>
<keyword evidence="4" id="KW-0449">Lipoprotein</keyword>
<dbReference type="PRINTS" id="PR00449">
    <property type="entry name" value="RASTRNSFRMNG"/>
</dbReference>
<dbReference type="Pfam" id="PF00071">
    <property type="entry name" value="Ras"/>
    <property type="match status" value="1"/>
</dbReference>
<keyword evidence="8" id="KW-1185">Reference proteome</keyword>
<dbReference type="Proteomes" id="UP001321473">
    <property type="component" value="Unassembled WGS sequence"/>
</dbReference>
<dbReference type="GO" id="GO:0005525">
    <property type="term" value="F:GTP binding"/>
    <property type="evidence" value="ECO:0007669"/>
    <property type="project" value="UniProtKB-KW"/>
</dbReference>
<dbReference type="PROSITE" id="PS51421">
    <property type="entry name" value="RAS"/>
    <property type="match status" value="1"/>
</dbReference>
<dbReference type="InterPro" id="IPR005225">
    <property type="entry name" value="Small_GTP-bd"/>
</dbReference>
<dbReference type="SUPFAM" id="SSF52540">
    <property type="entry name" value="P-loop containing nucleoside triphosphate hydrolases"/>
    <property type="match status" value="1"/>
</dbReference>
<name>A0AAQ4D5C4_AMBAM</name>
<dbReference type="PROSITE" id="PS51419">
    <property type="entry name" value="RAB"/>
    <property type="match status" value="1"/>
</dbReference>
<sequence>MYHERLKRAGPKKMGHDVEMSHGQASGADYDYLIKFLALGDSGVGKTSFLYQYTNSTFNSKFISTVGIDFREKRITYRSPEGGGRSQRIYLQLWDTAGQEKFRSLTTAFFRDAMGFLVLFDLTSEQSFLSIRSWLEQLRTHAYCENPDVVLCGNKADLEEGRAVTEERARAEAAKHGFPYFETSAATGHNVGRAVDALLELVMRRIQQTVDRGGGGAGQPLPHSAAAGAAGLRSPLSDGDPLRRAPGEDPMPPPHNGCTC</sequence>
<dbReference type="SMART" id="SM00175">
    <property type="entry name" value="RAB"/>
    <property type="match status" value="1"/>
</dbReference>
<accession>A0AAQ4D5C4</accession>